<feature type="transmembrane region" description="Helical" evidence="1">
    <location>
        <begin position="7"/>
        <end position="27"/>
    </location>
</feature>
<protein>
    <submittedName>
        <fullName evidence="2">Uncharacterized protein</fullName>
    </submittedName>
</protein>
<keyword evidence="1" id="KW-0472">Membrane</keyword>
<accession>A0A562SL00</accession>
<evidence type="ECO:0000313" key="3">
    <source>
        <dbReference type="Proteomes" id="UP000316778"/>
    </source>
</evidence>
<comment type="caution">
    <text evidence="2">The sequence shown here is derived from an EMBL/GenBank/DDBJ whole genome shotgun (WGS) entry which is preliminary data.</text>
</comment>
<reference evidence="2 3" key="1">
    <citation type="journal article" date="2013" name="Stand. Genomic Sci.">
        <title>Genomic Encyclopedia of Type Strains, Phase I: The one thousand microbial genomes (KMG-I) project.</title>
        <authorList>
            <person name="Kyrpides N.C."/>
            <person name="Woyke T."/>
            <person name="Eisen J.A."/>
            <person name="Garrity G."/>
            <person name="Lilburn T.G."/>
            <person name="Beck B.J."/>
            <person name="Whitman W.B."/>
            <person name="Hugenholtz P."/>
            <person name="Klenk H.P."/>
        </authorList>
    </citation>
    <scope>NUCLEOTIDE SEQUENCE [LARGE SCALE GENOMIC DNA]</scope>
    <source>
        <strain evidence="2 3">DSM 13484</strain>
    </source>
</reference>
<evidence type="ECO:0000313" key="2">
    <source>
        <dbReference type="EMBL" id="TWI81989.1"/>
    </source>
</evidence>
<dbReference type="RefSeq" id="WP_211366582.1">
    <property type="nucleotide sequence ID" value="NZ_BAAAFY010000003.1"/>
</dbReference>
<keyword evidence="1" id="KW-1133">Transmembrane helix</keyword>
<organism evidence="2 3">
    <name type="scientific">Chitinophaga japonensis</name>
    <name type="common">Flexibacter japonensis</name>
    <dbReference type="NCBI Taxonomy" id="104662"/>
    <lineage>
        <taxon>Bacteria</taxon>
        <taxon>Pseudomonadati</taxon>
        <taxon>Bacteroidota</taxon>
        <taxon>Chitinophagia</taxon>
        <taxon>Chitinophagales</taxon>
        <taxon>Chitinophagaceae</taxon>
        <taxon>Chitinophaga</taxon>
    </lineage>
</organism>
<dbReference type="EMBL" id="VLLG01000007">
    <property type="protein sequence ID" value="TWI81989.1"/>
    <property type="molecule type" value="Genomic_DNA"/>
</dbReference>
<name>A0A562SL00_CHIJA</name>
<keyword evidence="1" id="KW-0812">Transmembrane</keyword>
<sequence length="61" mass="6935">MMKSNFFQLWGWPLVMAALTIFGLLAALTGTGIWHWLSWITLSIPVVTIVIFLFRKQAVKA</sequence>
<keyword evidence="3" id="KW-1185">Reference proteome</keyword>
<dbReference type="Proteomes" id="UP000316778">
    <property type="component" value="Unassembled WGS sequence"/>
</dbReference>
<proteinExistence type="predicted"/>
<feature type="transmembrane region" description="Helical" evidence="1">
    <location>
        <begin position="33"/>
        <end position="54"/>
    </location>
</feature>
<evidence type="ECO:0000256" key="1">
    <source>
        <dbReference type="SAM" id="Phobius"/>
    </source>
</evidence>
<dbReference type="AlphaFoldDB" id="A0A562SL00"/>
<gene>
    <name evidence="2" type="ORF">LX66_5305</name>
</gene>